<dbReference type="GeneID" id="30912056"/>
<dbReference type="EMBL" id="CP016252">
    <property type="protein sequence ID" value="ANQ11117.1"/>
    <property type="molecule type" value="Genomic_DNA"/>
</dbReference>
<dbReference type="VEuPathDB" id="PlasmoDB:PCOAH_00053220"/>
<dbReference type="RefSeq" id="XP_019917812.1">
    <property type="nucleotide sequence ID" value="XM_020062102.1"/>
</dbReference>
<feature type="region of interest" description="Disordered" evidence="1">
    <location>
        <begin position="36"/>
        <end position="77"/>
    </location>
</feature>
<evidence type="ECO:0000256" key="1">
    <source>
        <dbReference type="SAM" id="MobiDB-lite"/>
    </source>
</evidence>
<evidence type="ECO:0000313" key="2">
    <source>
        <dbReference type="EMBL" id="ANQ11117.1"/>
    </source>
</evidence>
<keyword evidence="3" id="KW-1185">Reference proteome</keyword>
<name>A0A1B1E826_9APIC</name>
<dbReference type="KEGG" id="pcot:PCOAH_00053220"/>
<reference evidence="3" key="1">
    <citation type="submission" date="2016-06" db="EMBL/GenBank/DDBJ databases">
        <title>First high quality genome sequence of Plasmodium coatneyi using continuous long reads from single molecule, real-time sequencing.</title>
        <authorList>
            <person name="Chien J.-T."/>
            <person name="Pakala S.B."/>
            <person name="Geraldo J.A."/>
            <person name="Lapp S.A."/>
            <person name="Barnwell J.W."/>
            <person name="Kissinger J.C."/>
            <person name="Galinski M.R."/>
            <person name="Humphrey J.C."/>
        </authorList>
    </citation>
    <scope>NUCLEOTIDE SEQUENCE [LARGE SCALE GENOMIC DNA]</scope>
    <source>
        <strain evidence="3">Hackeri</strain>
    </source>
</reference>
<evidence type="ECO:0000313" key="3">
    <source>
        <dbReference type="Proteomes" id="UP000092716"/>
    </source>
</evidence>
<dbReference type="Proteomes" id="UP000092716">
    <property type="component" value="Chromosome 14"/>
</dbReference>
<feature type="compositionally biased region" description="Polar residues" evidence="1">
    <location>
        <begin position="36"/>
        <end position="72"/>
    </location>
</feature>
<proteinExistence type="predicted"/>
<dbReference type="AlphaFoldDB" id="A0A1B1E826"/>
<accession>A0A1B1E826</accession>
<organism evidence="2 3">
    <name type="scientific">Plasmodium coatneyi</name>
    <dbReference type="NCBI Taxonomy" id="208452"/>
    <lineage>
        <taxon>Eukaryota</taxon>
        <taxon>Sar</taxon>
        <taxon>Alveolata</taxon>
        <taxon>Apicomplexa</taxon>
        <taxon>Aconoidasida</taxon>
        <taxon>Haemosporida</taxon>
        <taxon>Plasmodiidae</taxon>
        <taxon>Plasmodium</taxon>
    </lineage>
</organism>
<gene>
    <name evidence="2" type="ORF">PCOAH_00053220</name>
</gene>
<sequence length="119" mass="13390">MSFTYYKPWTSWFGIHSNGKRKKRSAGRDIDDLTETSTMDFTGSSEGSSILDSPTVSSSAYTTQPGGKTNNSTRDRGMVGYQNMRCNTYLECNPFNIHCSSFPLLEDINDYVVHTMCNE</sequence>
<protein>
    <submittedName>
        <fullName evidence="2">Uncharacterized protein</fullName>
    </submittedName>
</protein>